<dbReference type="NCBIfam" id="TIGR02532">
    <property type="entry name" value="IV_pilin_GFxxxE"/>
    <property type="match status" value="1"/>
</dbReference>
<gene>
    <name evidence="2" type="ORF">EDC63_110102</name>
</gene>
<comment type="caution">
    <text evidence="2">The sequence shown here is derived from an EMBL/GenBank/DDBJ whole genome shotgun (WGS) entry which is preliminary data.</text>
</comment>
<dbReference type="Proteomes" id="UP000295367">
    <property type="component" value="Unassembled WGS sequence"/>
</dbReference>
<dbReference type="InterPro" id="IPR045584">
    <property type="entry name" value="Pilin-like"/>
</dbReference>
<evidence type="ECO:0000256" key="1">
    <source>
        <dbReference type="SAM" id="Phobius"/>
    </source>
</evidence>
<organism evidence="2 3">
    <name type="scientific">Sulfurirhabdus autotrophica</name>
    <dbReference type="NCBI Taxonomy" id="1706046"/>
    <lineage>
        <taxon>Bacteria</taxon>
        <taxon>Pseudomonadati</taxon>
        <taxon>Pseudomonadota</taxon>
        <taxon>Betaproteobacteria</taxon>
        <taxon>Nitrosomonadales</taxon>
        <taxon>Sulfuricellaceae</taxon>
        <taxon>Sulfurirhabdus</taxon>
    </lineage>
</organism>
<accession>A0A4R3Y511</accession>
<evidence type="ECO:0000313" key="2">
    <source>
        <dbReference type="EMBL" id="TCV85213.1"/>
    </source>
</evidence>
<protein>
    <submittedName>
        <fullName evidence="2">MSHA pilin protein MshA</fullName>
    </submittedName>
</protein>
<proteinExistence type="predicted"/>
<sequence length="123" mass="12006">MKTSQTGFTLIELVVVIVILGILAATALPKFIDLSSEAKAAALQGVKGAVESASVINYGARKASAGAKGVPVANCTDIASAMQGGLTTGYTLTAAAIAVDTTVACTITQTSGGATTTASVTGV</sequence>
<reference evidence="2 3" key="1">
    <citation type="submission" date="2019-03" db="EMBL/GenBank/DDBJ databases">
        <title>Genomic Encyclopedia of Type Strains, Phase IV (KMG-IV): sequencing the most valuable type-strain genomes for metagenomic binning, comparative biology and taxonomic classification.</title>
        <authorList>
            <person name="Goeker M."/>
        </authorList>
    </citation>
    <scope>NUCLEOTIDE SEQUENCE [LARGE SCALE GENOMIC DNA]</scope>
    <source>
        <strain evidence="2 3">DSM 100309</strain>
    </source>
</reference>
<keyword evidence="1" id="KW-0812">Transmembrane</keyword>
<name>A0A4R3Y511_9PROT</name>
<feature type="transmembrane region" description="Helical" evidence="1">
    <location>
        <begin position="6"/>
        <end position="28"/>
    </location>
</feature>
<evidence type="ECO:0000313" key="3">
    <source>
        <dbReference type="Proteomes" id="UP000295367"/>
    </source>
</evidence>
<dbReference type="InterPro" id="IPR012902">
    <property type="entry name" value="N_methyl_site"/>
</dbReference>
<dbReference type="SUPFAM" id="SSF54523">
    <property type="entry name" value="Pili subunits"/>
    <property type="match status" value="1"/>
</dbReference>
<keyword evidence="3" id="KW-1185">Reference proteome</keyword>
<dbReference type="EMBL" id="SMCO01000010">
    <property type="protein sequence ID" value="TCV85213.1"/>
    <property type="molecule type" value="Genomic_DNA"/>
</dbReference>
<dbReference type="Pfam" id="PF07963">
    <property type="entry name" value="N_methyl"/>
    <property type="match status" value="1"/>
</dbReference>
<dbReference type="AlphaFoldDB" id="A0A4R3Y511"/>
<dbReference type="OrthoDB" id="9182129at2"/>
<keyword evidence="1" id="KW-0472">Membrane</keyword>
<dbReference type="RefSeq" id="WP_124945375.1">
    <property type="nucleotide sequence ID" value="NZ_BHVT01000010.1"/>
</dbReference>
<keyword evidence="1" id="KW-1133">Transmembrane helix</keyword>
<dbReference type="PROSITE" id="PS00409">
    <property type="entry name" value="PROKAR_NTER_METHYL"/>
    <property type="match status" value="1"/>
</dbReference>
<dbReference type="Gene3D" id="3.30.700.10">
    <property type="entry name" value="Glycoprotein, Type 4 Pilin"/>
    <property type="match status" value="1"/>
</dbReference>